<keyword evidence="5" id="KW-0663">Pyridoxal phosphate</keyword>
<dbReference type="GO" id="GO:0030170">
    <property type="term" value="F:pyridoxal phosphate binding"/>
    <property type="evidence" value="ECO:0007669"/>
    <property type="project" value="InterPro"/>
</dbReference>
<evidence type="ECO:0000256" key="2">
    <source>
        <dbReference type="ARBA" id="ARBA00007441"/>
    </source>
</evidence>
<dbReference type="Gene3D" id="3.40.640.10">
    <property type="entry name" value="Type I PLP-dependent aspartate aminotransferase-like (Major domain)"/>
    <property type="match status" value="1"/>
</dbReference>
<comment type="cofactor">
    <cofactor evidence="1">
        <name>pyridoxal 5'-phosphate</name>
        <dbReference type="ChEBI" id="CHEBI:597326"/>
    </cofactor>
</comment>
<evidence type="ECO:0000313" key="7">
    <source>
        <dbReference type="EMBL" id="KAF9505735.1"/>
    </source>
</evidence>
<dbReference type="PANTHER" id="PTHR46383:SF1">
    <property type="entry name" value="ASPARTATE AMINOTRANSFERASE"/>
    <property type="match status" value="1"/>
</dbReference>
<dbReference type="InterPro" id="IPR015421">
    <property type="entry name" value="PyrdxlP-dep_Trfase_major"/>
</dbReference>
<comment type="caution">
    <text evidence="7">The sequence shown here is derived from an EMBL/GenBank/DDBJ whole genome shotgun (WGS) entry which is preliminary data.</text>
</comment>
<dbReference type="InterPro" id="IPR004839">
    <property type="entry name" value="Aminotransferase_I/II_large"/>
</dbReference>
<sequence length="416" mass="45499">MHSFQTSRLVLNTSLPPIPVARNWISLYSPRSANEPFIDVSQGVPRSGPPEILSVALADVAGSDEGSAYGPICGDAELHELLVEEMKTVYSHNIDISTKDVALTAGCNLAFFATAMALASFGDEIILPVPWYFNHQMSLQMLGITIVPLPLWPHDEFLPSLNECAALITPRTRAIVLVSPNNPTGAIYPPALLSSFAALARSRQVALILDETYRDFIIPTEASPVPHDLFHSSMWRSNVIHLFSFSKSYAIPGHRLGAIIAAPSFLTLISTVLDSIQICPPRAAQLALARESLLPKLRPYLKDTALALAHRHRLFRTTLQGLDTPAPWIVRTSGAGYFAFVRHPFEGIRGEEVCRRLARDAGVLTLPATFFAPTAQPTIPGDEKRWLRVSVANVDDVQIIAVATRMRAFSVSPEAL</sequence>
<keyword evidence="8" id="KW-1185">Reference proteome</keyword>
<keyword evidence="3" id="KW-0032">Aminotransferase</keyword>
<dbReference type="GO" id="GO:0008483">
    <property type="term" value="F:transaminase activity"/>
    <property type="evidence" value="ECO:0007669"/>
    <property type="project" value="UniProtKB-KW"/>
</dbReference>
<dbReference type="InterPro" id="IPR050596">
    <property type="entry name" value="AspAT/PAT-like"/>
</dbReference>
<evidence type="ECO:0000256" key="1">
    <source>
        <dbReference type="ARBA" id="ARBA00001933"/>
    </source>
</evidence>
<dbReference type="PROSITE" id="PS00105">
    <property type="entry name" value="AA_TRANSFER_CLASS_1"/>
    <property type="match status" value="1"/>
</dbReference>
<dbReference type="EMBL" id="MU129138">
    <property type="protein sequence ID" value="KAF9505735.1"/>
    <property type="molecule type" value="Genomic_DNA"/>
</dbReference>
<dbReference type="CDD" id="cd00609">
    <property type="entry name" value="AAT_like"/>
    <property type="match status" value="1"/>
</dbReference>
<evidence type="ECO:0000256" key="4">
    <source>
        <dbReference type="ARBA" id="ARBA00022679"/>
    </source>
</evidence>
<dbReference type="PANTHER" id="PTHR46383">
    <property type="entry name" value="ASPARTATE AMINOTRANSFERASE"/>
    <property type="match status" value="1"/>
</dbReference>
<protein>
    <recommendedName>
        <fullName evidence="6">Aminotransferase class I/classII large domain-containing protein</fullName>
    </recommendedName>
</protein>
<dbReference type="InterPro" id="IPR015424">
    <property type="entry name" value="PyrdxlP-dep_Trfase"/>
</dbReference>
<organism evidence="7 8">
    <name type="scientific">Hydnum rufescens UP504</name>
    <dbReference type="NCBI Taxonomy" id="1448309"/>
    <lineage>
        <taxon>Eukaryota</taxon>
        <taxon>Fungi</taxon>
        <taxon>Dikarya</taxon>
        <taxon>Basidiomycota</taxon>
        <taxon>Agaricomycotina</taxon>
        <taxon>Agaricomycetes</taxon>
        <taxon>Cantharellales</taxon>
        <taxon>Hydnaceae</taxon>
        <taxon>Hydnum</taxon>
    </lineage>
</organism>
<dbReference type="NCBIfam" id="NF005732">
    <property type="entry name" value="PRK07550.1"/>
    <property type="match status" value="1"/>
</dbReference>
<dbReference type="InterPro" id="IPR004838">
    <property type="entry name" value="NHTrfase_class1_PyrdxlP-BS"/>
</dbReference>
<gene>
    <name evidence="7" type="ORF">BS47DRAFT_1334232</name>
</gene>
<comment type="similarity">
    <text evidence="2">Belongs to the class-I pyridoxal-phosphate-dependent aminotransferase family.</text>
</comment>
<dbReference type="Proteomes" id="UP000886523">
    <property type="component" value="Unassembled WGS sequence"/>
</dbReference>
<dbReference type="GO" id="GO:0006520">
    <property type="term" value="P:amino acid metabolic process"/>
    <property type="evidence" value="ECO:0007669"/>
    <property type="project" value="InterPro"/>
</dbReference>
<name>A0A9P6DPK5_9AGAM</name>
<evidence type="ECO:0000259" key="6">
    <source>
        <dbReference type="Pfam" id="PF00155"/>
    </source>
</evidence>
<dbReference type="OrthoDB" id="7042322at2759"/>
<evidence type="ECO:0000256" key="5">
    <source>
        <dbReference type="ARBA" id="ARBA00022898"/>
    </source>
</evidence>
<dbReference type="Pfam" id="PF00155">
    <property type="entry name" value="Aminotran_1_2"/>
    <property type="match status" value="1"/>
</dbReference>
<feature type="domain" description="Aminotransferase class I/classII large" evidence="6">
    <location>
        <begin position="37"/>
        <end position="403"/>
    </location>
</feature>
<keyword evidence="4" id="KW-0808">Transferase</keyword>
<dbReference type="AlphaFoldDB" id="A0A9P6DPK5"/>
<evidence type="ECO:0000256" key="3">
    <source>
        <dbReference type="ARBA" id="ARBA00022576"/>
    </source>
</evidence>
<reference evidence="7" key="1">
    <citation type="journal article" date="2020" name="Nat. Commun.">
        <title>Large-scale genome sequencing of mycorrhizal fungi provides insights into the early evolution of symbiotic traits.</title>
        <authorList>
            <person name="Miyauchi S."/>
            <person name="Kiss E."/>
            <person name="Kuo A."/>
            <person name="Drula E."/>
            <person name="Kohler A."/>
            <person name="Sanchez-Garcia M."/>
            <person name="Morin E."/>
            <person name="Andreopoulos B."/>
            <person name="Barry K.W."/>
            <person name="Bonito G."/>
            <person name="Buee M."/>
            <person name="Carver A."/>
            <person name="Chen C."/>
            <person name="Cichocki N."/>
            <person name="Clum A."/>
            <person name="Culley D."/>
            <person name="Crous P.W."/>
            <person name="Fauchery L."/>
            <person name="Girlanda M."/>
            <person name="Hayes R.D."/>
            <person name="Keri Z."/>
            <person name="LaButti K."/>
            <person name="Lipzen A."/>
            <person name="Lombard V."/>
            <person name="Magnuson J."/>
            <person name="Maillard F."/>
            <person name="Murat C."/>
            <person name="Nolan M."/>
            <person name="Ohm R.A."/>
            <person name="Pangilinan J."/>
            <person name="Pereira M.F."/>
            <person name="Perotto S."/>
            <person name="Peter M."/>
            <person name="Pfister S."/>
            <person name="Riley R."/>
            <person name="Sitrit Y."/>
            <person name="Stielow J.B."/>
            <person name="Szollosi G."/>
            <person name="Zifcakova L."/>
            <person name="Stursova M."/>
            <person name="Spatafora J.W."/>
            <person name="Tedersoo L."/>
            <person name="Vaario L.M."/>
            <person name="Yamada A."/>
            <person name="Yan M."/>
            <person name="Wang P."/>
            <person name="Xu J."/>
            <person name="Bruns T."/>
            <person name="Baldrian P."/>
            <person name="Vilgalys R."/>
            <person name="Dunand C."/>
            <person name="Henrissat B."/>
            <person name="Grigoriev I.V."/>
            <person name="Hibbett D."/>
            <person name="Nagy L.G."/>
            <person name="Martin F.M."/>
        </authorList>
    </citation>
    <scope>NUCLEOTIDE SEQUENCE</scope>
    <source>
        <strain evidence="7">UP504</strain>
    </source>
</reference>
<evidence type="ECO:0000313" key="8">
    <source>
        <dbReference type="Proteomes" id="UP000886523"/>
    </source>
</evidence>
<accession>A0A9P6DPK5</accession>
<dbReference type="SUPFAM" id="SSF53383">
    <property type="entry name" value="PLP-dependent transferases"/>
    <property type="match status" value="1"/>
</dbReference>
<proteinExistence type="inferred from homology"/>